<dbReference type="EC" id="2.1.1.100" evidence="4 13"/>
<proteinExistence type="evidence at transcript level"/>
<dbReference type="Pfam" id="PF04140">
    <property type="entry name" value="ICMT"/>
    <property type="match status" value="1"/>
</dbReference>
<comment type="similarity">
    <text evidence="3 13">Belongs to the class VI-like SAM-binding methyltransferase superfamily. Isoprenylcysteine carboxyl methyltransferase family.</text>
</comment>
<comment type="function">
    <text evidence="11">Catalyzes the post-translational methylation of isoprenylated C-terminal cysteine residues.</text>
</comment>
<dbReference type="GO" id="GO:0005789">
    <property type="term" value="C:endoplasmic reticulum membrane"/>
    <property type="evidence" value="ECO:0007669"/>
    <property type="project" value="UniProtKB-SubCell"/>
</dbReference>
<gene>
    <name evidence="14" type="primary">EOG090X0CFU</name>
</gene>
<keyword evidence="10 13" id="KW-0472">Membrane</keyword>
<dbReference type="PROSITE" id="PS51564">
    <property type="entry name" value="SAM_ICMT"/>
    <property type="match status" value="1"/>
</dbReference>
<keyword evidence="13" id="KW-0256">Endoplasmic reticulum</keyword>
<evidence type="ECO:0000256" key="9">
    <source>
        <dbReference type="ARBA" id="ARBA00022989"/>
    </source>
</evidence>
<evidence type="ECO:0000256" key="1">
    <source>
        <dbReference type="ARBA" id="ARBA00001450"/>
    </source>
</evidence>
<dbReference type="GO" id="GO:0004671">
    <property type="term" value="F:protein C-terminal S-isoprenylcysteine carboxyl O-methyltransferase activity"/>
    <property type="evidence" value="ECO:0007669"/>
    <property type="project" value="UniProtKB-EC"/>
</dbReference>
<dbReference type="EMBL" id="LR003545">
    <property type="protein sequence ID" value="SVE73164.1"/>
    <property type="molecule type" value="mRNA"/>
</dbReference>
<dbReference type="InterPro" id="IPR025770">
    <property type="entry name" value="PPMT_MeTrfase"/>
</dbReference>
<evidence type="ECO:0000256" key="4">
    <source>
        <dbReference type="ARBA" id="ARBA00012151"/>
    </source>
</evidence>
<accession>A0A4Y7LXZ5</accession>
<keyword evidence="6" id="KW-0808">Transferase</keyword>
<feature type="transmembrane region" description="Helical" evidence="13">
    <location>
        <begin position="61"/>
        <end position="78"/>
    </location>
</feature>
<protein>
    <recommendedName>
        <fullName evidence="12 13">Protein-S-isoprenylcysteine O-methyltransferase</fullName>
        <ecNumber evidence="4 13">2.1.1.100</ecNumber>
    </recommendedName>
</protein>
<organism evidence="14">
    <name type="scientific">Ceriodaphnia reticulata</name>
    <dbReference type="NCBI Taxonomy" id="302197"/>
    <lineage>
        <taxon>Eukaryota</taxon>
        <taxon>Metazoa</taxon>
        <taxon>Ecdysozoa</taxon>
        <taxon>Arthropoda</taxon>
        <taxon>Crustacea</taxon>
        <taxon>Branchiopoda</taxon>
        <taxon>Diplostraca</taxon>
        <taxon>Cladocera</taxon>
        <taxon>Anomopoda</taxon>
        <taxon>Daphniidae</taxon>
        <taxon>Ceriodaphnia</taxon>
    </lineage>
</organism>
<comment type="caution">
    <text evidence="13">Lacks conserved residue(s) required for the propagation of feature annotation.</text>
</comment>
<evidence type="ECO:0000256" key="6">
    <source>
        <dbReference type="ARBA" id="ARBA00022679"/>
    </source>
</evidence>
<evidence type="ECO:0000256" key="12">
    <source>
        <dbReference type="ARBA" id="ARBA00023656"/>
    </source>
</evidence>
<evidence type="ECO:0000256" key="13">
    <source>
        <dbReference type="RuleBase" id="RU362022"/>
    </source>
</evidence>
<evidence type="ECO:0000256" key="3">
    <source>
        <dbReference type="ARBA" id="ARBA00009140"/>
    </source>
</evidence>
<feature type="transmembrane region" description="Helical" evidence="13">
    <location>
        <begin position="33"/>
        <end position="55"/>
    </location>
</feature>
<keyword evidence="8 13" id="KW-0812">Transmembrane</keyword>
<keyword evidence="7 13" id="KW-0949">S-adenosyl-L-methionine</keyword>
<evidence type="ECO:0000256" key="10">
    <source>
        <dbReference type="ARBA" id="ARBA00023136"/>
    </source>
</evidence>
<dbReference type="Gene3D" id="1.20.120.1630">
    <property type="match status" value="1"/>
</dbReference>
<reference evidence="14" key="1">
    <citation type="submission" date="2018-08" db="EMBL/GenBank/DDBJ databases">
        <authorList>
            <person name="Cornetti L."/>
        </authorList>
    </citation>
    <scope>NUCLEOTIDE SEQUENCE</scope>
    <source>
        <strain evidence="14">OM-SAIQ-clone2</strain>
    </source>
</reference>
<dbReference type="AlphaFoldDB" id="A0A4Y7LXZ5"/>
<dbReference type="GO" id="GO:0032259">
    <property type="term" value="P:methylation"/>
    <property type="evidence" value="ECO:0007669"/>
    <property type="project" value="UniProtKB-KW"/>
</dbReference>
<keyword evidence="5 13" id="KW-0489">Methyltransferase</keyword>
<evidence type="ECO:0000256" key="2">
    <source>
        <dbReference type="ARBA" id="ARBA00004141"/>
    </source>
</evidence>
<feature type="transmembrane region" description="Helical" evidence="13">
    <location>
        <begin position="124"/>
        <end position="141"/>
    </location>
</feature>
<evidence type="ECO:0000313" key="14">
    <source>
        <dbReference type="EMBL" id="SVE73164.1"/>
    </source>
</evidence>
<dbReference type="PANTHER" id="PTHR12714">
    <property type="entry name" value="PROTEIN-S ISOPRENYLCYSTEINE O-METHYLTRANSFERASE"/>
    <property type="match status" value="1"/>
</dbReference>
<evidence type="ECO:0000256" key="8">
    <source>
        <dbReference type="ARBA" id="ARBA00022692"/>
    </source>
</evidence>
<dbReference type="PANTHER" id="PTHR12714:SF9">
    <property type="entry name" value="PROTEIN-S-ISOPRENYLCYSTEINE O-METHYLTRANSFERASE"/>
    <property type="match status" value="1"/>
</dbReference>
<comment type="subcellular location">
    <subcellularLocation>
        <location evidence="13">Endoplasmic reticulum membrane</location>
        <topology evidence="13">Multi-pass membrane protein</topology>
    </subcellularLocation>
    <subcellularLocation>
        <location evidence="2">Membrane</location>
        <topology evidence="2">Multi-pass membrane protein</topology>
    </subcellularLocation>
</comment>
<keyword evidence="9 13" id="KW-1133">Transmembrane helix</keyword>
<evidence type="ECO:0000256" key="11">
    <source>
        <dbReference type="ARBA" id="ARBA00023572"/>
    </source>
</evidence>
<evidence type="ECO:0000256" key="7">
    <source>
        <dbReference type="ARBA" id="ARBA00022691"/>
    </source>
</evidence>
<sequence length="251" mass="28948">MVEEATGGRANTLSPCDCVLISTKCFQEHIHQIIWRSLLLGVTQGFGTTVCFWGSENYRSLGWYISVMSFFHFSEFVVTSVIRPKNLSSESFLLNHSKAYGIAALTSWIEYLVELWLFPGLKNIFWLSGVGLFLCLGGEVFRKTAMLTAFHNFDHLIRTRREEHHQLVTSGIYSLCRHPSYVGWFYWSIGTQVILCNPLCAVAYTIASWKFFFERVFEEEMTLLHFFGHEYVAYQSQVPTGLPLIHGYNMY</sequence>
<dbReference type="InterPro" id="IPR007269">
    <property type="entry name" value="ICMT_MeTrfase"/>
</dbReference>
<comment type="catalytic activity">
    <reaction evidence="1 13">
        <text>[protein]-C-terminal S-[(2E,6E)-farnesyl]-L-cysteine + S-adenosyl-L-methionine = [protein]-C-terminal S-[(2E,6E)-farnesyl]-L-cysteine methyl ester + S-adenosyl-L-homocysteine</text>
        <dbReference type="Rhea" id="RHEA:21672"/>
        <dbReference type="Rhea" id="RHEA-COMP:12125"/>
        <dbReference type="Rhea" id="RHEA-COMP:12126"/>
        <dbReference type="ChEBI" id="CHEBI:57856"/>
        <dbReference type="ChEBI" id="CHEBI:59789"/>
        <dbReference type="ChEBI" id="CHEBI:90510"/>
        <dbReference type="ChEBI" id="CHEBI:90511"/>
        <dbReference type="EC" id="2.1.1.100"/>
    </reaction>
</comment>
<evidence type="ECO:0000256" key="5">
    <source>
        <dbReference type="ARBA" id="ARBA00022603"/>
    </source>
</evidence>
<name>A0A4Y7LXZ5_9CRUS</name>